<name>A0AAU7XC14_9HYPH</name>
<gene>
    <name evidence="2" type="ORF">ABS361_04880</name>
</gene>
<evidence type="ECO:0000313" key="2">
    <source>
        <dbReference type="EMBL" id="XBY45615.1"/>
    </source>
</evidence>
<organism evidence="2">
    <name type="scientific">Methyloraptor flagellatus</name>
    <dbReference type="NCBI Taxonomy" id="3162530"/>
    <lineage>
        <taxon>Bacteria</taxon>
        <taxon>Pseudomonadati</taxon>
        <taxon>Pseudomonadota</taxon>
        <taxon>Alphaproteobacteria</taxon>
        <taxon>Hyphomicrobiales</taxon>
        <taxon>Ancalomicrobiaceae</taxon>
        <taxon>Methyloraptor</taxon>
    </lineage>
</organism>
<accession>A0AAU7XC14</accession>
<dbReference type="InterPro" id="IPR018968">
    <property type="entry name" value="Phasin"/>
</dbReference>
<evidence type="ECO:0000259" key="1">
    <source>
        <dbReference type="Pfam" id="PF09361"/>
    </source>
</evidence>
<sequence>MINAEEFQKAAKESVDNSVKSFGTLTKGVQAIAVEVADYSKKSFEQSTATIEKLFGAKTLDKAIEIQSDFVKTSYEGAVAEFTKVGELYTDLAKELYKPFEGAFGKFAAK</sequence>
<dbReference type="KEGG" id="mflg:ABS361_04880"/>
<dbReference type="Pfam" id="PF09361">
    <property type="entry name" value="Phasin_2"/>
    <property type="match status" value="1"/>
</dbReference>
<proteinExistence type="predicted"/>
<dbReference type="AlphaFoldDB" id="A0AAU7XC14"/>
<dbReference type="EMBL" id="CP158568">
    <property type="protein sequence ID" value="XBY45615.1"/>
    <property type="molecule type" value="Genomic_DNA"/>
</dbReference>
<reference evidence="2" key="1">
    <citation type="submission" date="2024-06" db="EMBL/GenBank/DDBJ databases">
        <title>Methylostella associata gen. nov., sp. nov., a novel Ancalomicrobiaceae-affiliated facultatively methylotrophic bacteria that feed on methanotrophs of the genus Methylococcus.</title>
        <authorList>
            <person name="Saltykova V."/>
            <person name="Danilova O.V."/>
            <person name="Oshkin I.Y."/>
            <person name="Belova S.E."/>
            <person name="Pimenov N.V."/>
            <person name="Dedysh S.N."/>
        </authorList>
    </citation>
    <scope>NUCLEOTIDE SEQUENCE</scope>
    <source>
        <strain evidence="2">S20</strain>
    </source>
</reference>
<feature type="domain" description="Phasin" evidence="1">
    <location>
        <begin position="5"/>
        <end position="102"/>
    </location>
</feature>
<protein>
    <submittedName>
        <fullName evidence="2">Phasin family protein</fullName>
    </submittedName>
</protein>
<dbReference type="RefSeq" id="WP_407050707.1">
    <property type="nucleotide sequence ID" value="NZ_CP158568.1"/>
</dbReference>